<evidence type="ECO:0000256" key="2">
    <source>
        <dbReference type="SAM" id="MobiDB-lite"/>
    </source>
</evidence>
<dbReference type="EMBL" id="OIVN01001504">
    <property type="protein sequence ID" value="SPC94716.1"/>
    <property type="molecule type" value="Genomic_DNA"/>
</dbReference>
<reference evidence="3" key="1">
    <citation type="submission" date="2018-02" db="EMBL/GenBank/DDBJ databases">
        <authorList>
            <person name="Cohen D.B."/>
            <person name="Kent A.D."/>
        </authorList>
    </citation>
    <scope>NUCLEOTIDE SEQUENCE</scope>
</reference>
<feature type="region of interest" description="Disordered" evidence="2">
    <location>
        <begin position="705"/>
        <end position="724"/>
    </location>
</feature>
<feature type="compositionally biased region" description="Low complexity" evidence="2">
    <location>
        <begin position="708"/>
        <end position="719"/>
    </location>
</feature>
<proteinExistence type="predicted"/>
<evidence type="ECO:0000256" key="1">
    <source>
        <dbReference type="SAM" id="Coils"/>
    </source>
</evidence>
<keyword evidence="1" id="KW-0175">Coiled coil</keyword>
<organism evidence="3">
    <name type="scientific">Fagus sylvatica</name>
    <name type="common">Beechnut</name>
    <dbReference type="NCBI Taxonomy" id="28930"/>
    <lineage>
        <taxon>Eukaryota</taxon>
        <taxon>Viridiplantae</taxon>
        <taxon>Streptophyta</taxon>
        <taxon>Embryophyta</taxon>
        <taxon>Tracheophyta</taxon>
        <taxon>Spermatophyta</taxon>
        <taxon>Magnoliopsida</taxon>
        <taxon>eudicotyledons</taxon>
        <taxon>Gunneridae</taxon>
        <taxon>Pentapetalae</taxon>
        <taxon>rosids</taxon>
        <taxon>fabids</taxon>
        <taxon>Fagales</taxon>
        <taxon>Fagaceae</taxon>
        <taxon>Fagus</taxon>
    </lineage>
</organism>
<name>A0A2N9FVS8_FAGSY</name>
<feature type="compositionally biased region" description="Low complexity" evidence="2">
    <location>
        <begin position="822"/>
        <end position="834"/>
    </location>
</feature>
<feature type="coiled-coil region" evidence="1">
    <location>
        <begin position="855"/>
        <end position="882"/>
    </location>
</feature>
<feature type="compositionally biased region" description="Basic residues" evidence="2">
    <location>
        <begin position="763"/>
        <end position="779"/>
    </location>
</feature>
<evidence type="ECO:0000313" key="3">
    <source>
        <dbReference type="EMBL" id="SPC94716.1"/>
    </source>
</evidence>
<feature type="region of interest" description="Disordered" evidence="2">
    <location>
        <begin position="733"/>
        <end position="779"/>
    </location>
</feature>
<feature type="region of interest" description="Disordered" evidence="2">
    <location>
        <begin position="810"/>
        <end position="834"/>
    </location>
</feature>
<gene>
    <name evidence="3" type="ORF">FSB_LOCUS22598</name>
</gene>
<accession>A0A2N9FVS8</accession>
<dbReference type="AlphaFoldDB" id="A0A2N9FVS8"/>
<protein>
    <submittedName>
        <fullName evidence="3">Uncharacterized protein</fullName>
    </submittedName>
</protein>
<feature type="region of interest" description="Disordered" evidence="2">
    <location>
        <begin position="936"/>
        <end position="965"/>
    </location>
</feature>
<sequence>MKLSNPVHFNSKDRFPASAKGGKGSSALFAVASGISNLALSWSGPTPLLSDDNREYLASELGFLLNGMRRPLFLLSQYFVSPMPRFNLLLALVPGPRKGVQVCLRISNHKGWSVIGSALVLDLPSLALASEAVVAEVELIIAYAPLEDPAAGLSETSSIAELYSNGKVALSLLSFRICSMFEIYEVPCEATSHLMVGEEIRFLNFILAVHLVYDEFLVTANLKMIDSDFHDSVNDKECGIMCPSGVMNLIPTPEVNSSLELVRVAPSKSISHLSRGCPGKVSMWKTGSSGRSSFRLESGGNGCAARKSAIACPFTAFCGTYTMSNWDNRMDHLASLALSDPALATKIFSGFTRDIRLVLAEDDAVRPSRVKQASHGSKNITELAIANRGTSKLRSQRSCHFLPYWCFLQDLFRTIWAGRAPGQFHRQAGEITPVGEGGTSLLEGEYAVHEQVHYAFHLQVMKSHALSFTYLALPERIKEAAAQTEAAGMGASAGPFSNEAAPTVASSTGSLGLKRDRGSEGVELLEFRLQDGHRCAPSFYFHTRAAFPVLPAQLAVFSFVPEGDPKTLALELSLLCLLSSEGCPLSLSSPLNRLSRPRMPKRLGRIAGQRTALMNGFIATAWNVIGRNPDTKTCEIADAFPIQSSRPLPDEMSIPPKQPIKLVSLQVDFFFYEKWPDSLYEPVIIYVTGKAREDLFRFEGRAALDIGPAGQPSASPSEAPSREVLQEYPTETRIQATSEQGTPAAAHRPVTRHMHDRPPAQSQKRKQKQRQKQQKRATQARKYIIIQPPKVAGQDPQLIYVSSPLRGDPSSILSEEDFPATSSSSSTGSSQRSPLRILPVMTTTSDTTATIPPPALTVEEQLAELRAQLAQKDAEVALLRAQMSADTRAPTPEKIIAQKEAELAVLRAQVAASSLSFSRFRYRIVSLGERCRSSLFDSGGRSTTSTERTRFPRRERKKRSLPPAFKNDEYEVRGAAGTMDPLTPNRVALPGLAGVACRAFSSVAGFGGPKLTWLRQKASSLEARLARRPSRSARSRPAALPKPIIISVPRPHCWKGSASKPYVELPPHTAPLGMEVGPAQACAVKVVVHDLIRKE</sequence>